<reference evidence="1 2" key="1">
    <citation type="journal article" date="2017" name="Antonie Van Leeuwenhoek">
        <title>Phylogenomic resolution of the bacterial genus Pantoea and its relationship with Erwinia and Tatumella.</title>
        <authorList>
            <person name="Palmer M."/>
            <person name="Steenkamp E.T."/>
            <person name="Coetzee M.P."/>
            <person name="Chan W.Y."/>
            <person name="van Zyl E."/>
            <person name="De Maayer P."/>
            <person name="Coutinho T.A."/>
            <person name="Blom J."/>
            <person name="Smits T.H."/>
            <person name="Duffy B."/>
            <person name="Venter S.N."/>
        </authorList>
    </citation>
    <scope>NUCLEOTIDE SEQUENCE [LARGE SCALE GENOMIC DNA]</scope>
    <source>
        <strain evidence="1 2">LMG 2657</strain>
    </source>
</reference>
<dbReference type="SUPFAM" id="SSF46689">
    <property type="entry name" value="Homeodomain-like"/>
    <property type="match status" value="1"/>
</dbReference>
<dbReference type="Proteomes" id="UP000193749">
    <property type="component" value="Unassembled WGS sequence"/>
</dbReference>
<dbReference type="AlphaFoldDB" id="A0A1X1EKJ4"/>
<keyword evidence="2" id="KW-1185">Reference proteome</keyword>
<dbReference type="OrthoDB" id="6535868at2"/>
<accession>A0A1X1EKJ4</accession>
<sequence length="420" mass="47812">MSKTGQLFIHVASPAGVTAQIFSHNDEEALRGVLTYAMYHFSREPGWFKVTVSGAQFFSCRTSTLPFLYFLDHRIATPQAKAFFTRAMKHISLASGATDPDVWIAVHEDIFIPFPSPGENQAEADKLIRSLTGAFNVDGIDPVPAQQQSREPVSSKEGEVMQRFYQGWSVADIAENTGCSKSYVYKLLRQAKGISASDLRWQRWKMIAEMYFASPRKTLREIEQISNVSRAQIYHAVKMVSGREDTERRNRKLLARDIELIQDKLSQGSLRKDICDEYHISIDTLIKYIGKNDDHHIIPESVKQDIVRLRVQGKTIQQTADILSVSTDSVKKVWRQAKQSPETENLKVKYDNRNPLSKHDRDQAVNAVLAGGHTRKQICKQYGINALTLRRYIRIAQNKETAELNTCDIQPVSNKHKKYL</sequence>
<dbReference type="EMBL" id="MLJI01000002">
    <property type="protein sequence ID" value="ORM89478.1"/>
    <property type="molecule type" value="Genomic_DNA"/>
</dbReference>
<evidence type="ECO:0000313" key="1">
    <source>
        <dbReference type="EMBL" id="ORM89478.1"/>
    </source>
</evidence>
<dbReference type="Gene3D" id="1.10.10.60">
    <property type="entry name" value="Homeodomain-like"/>
    <property type="match status" value="1"/>
</dbReference>
<dbReference type="RefSeq" id="WP_084879191.1">
    <property type="nucleotide sequence ID" value="NZ_JAGGMY010000002.1"/>
</dbReference>
<gene>
    <name evidence="1" type="ORF">HA50_22890</name>
</gene>
<proteinExistence type="predicted"/>
<organism evidence="1 2">
    <name type="scientific">Pantoea cypripedii</name>
    <name type="common">Pectobacterium cypripedii</name>
    <name type="synonym">Erwinia cypripedii</name>
    <dbReference type="NCBI Taxonomy" id="55209"/>
    <lineage>
        <taxon>Bacteria</taxon>
        <taxon>Pseudomonadati</taxon>
        <taxon>Pseudomonadota</taxon>
        <taxon>Gammaproteobacteria</taxon>
        <taxon>Enterobacterales</taxon>
        <taxon>Erwiniaceae</taxon>
        <taxon>Pantoea</taxon>
    </lineage>
</organism>
<dbReference type="InterPro" id="IPR009057">
    <property type="entry name" value="Homeodomain-like_sf"/>
</dbReference>
<name>A0A1X1EKJ4_PANCY</name>
<protein>
    <submittedName>
        <fullName evidence="1">Uncharacterized protein</fullName>
    </submittedName>
</protein>
<evidence type="ECO:0000313" key="2">
    <source>
        <dbReference type="Proteomes" id="UP000193749"/>
    </source>
</evidence>
<dbReference type="STRING" id="55209.HA50_22890"/>
<comment type="caution">
    <text evidence="1">The sequence shown here is derived from an EMBL/GenBank/DDBJ whole genome shotgun (WGS) entry which is preliminary data.</text>
</comment>
<dbReference type="Pfam" id="PF13384">
    <property type="entry name" value="HTH_23"/>
    <property type="match status" value="1"/>
</dbReference>